<sequence length="204" mass="22867">MFSGQLFQQKRNDSFRFHMNQPLVTNEIAKKIYSFLPDDPSRDIVLVCIGTDRSTGDSLGPLIGSKLNERRCMIPIYGTLNNPVHAKNLVETMEKIESTYNNPFIIGIDACLGRSSSVGYITVANGPVRPGAAVKKQLPEVGNIHITGIVNVNGFMEMMVLQNTRLSLVMDMAEIISRSIARCNRWRETQPNWLLASLQREKTI</sequence>
<keyword evidence="1" id="KW-0645">Protease</keyword>
<evidence type="ECO:0000313" key="2">
    <source>
        <dbReference type="Proteomes" id="UP000790580"/>
    </source>
</evidence>
<dbReference type="Pfam" id="PF06866">
    <property type="entry name" value="DUF1256"/>
    <property type="match status" value="1"/>
</dbReference>
<dbReference type="SUPFAM" id="SSF53163">
    <property type="entry name" value="HybD-like"/>
    <property type="match status" value="1"/>
</dbReference>
<comment type="caution">
    <text evidence="1">The sequence shown here is derived from an EMBL/GenBank/DDBJ whole genome shotgun (WGS) entry which is preliminary data.</text>
</comment>
<dbReference type="GO" id="GO:0008233">
    <property type="term" value="F:peptidase activity"/>
    <property type="evidence" value="ECO:0007669"/>
    <property type="project" value="UniProtKB-KW"/>
</dbReference>
<evidence type="ECO:0000313" key="1">
    <source>
        <dbReference type="EMBL" id="MBU9722310.1"/>
    </source>
</evidence>
<organism evidence="1 2">
    <name type="scientific">Evansella alkalicola</name>
    <dbReference type="NCBI Taxonomy" id="745819"/>
    <lineage>
        <taxon>Bacteria</taxon>
        <taxon>Bacillati</taxon>
        <taxon>Bacillota</taxon>
        <taxon>Bacilli</taxon>
        <taxon>Bacillales</taxon>
        <taxon>Bacillaceae</taxon>
        <taxon>Evansella</taxon>
    </lineage>
</organism>
<proteinExistence type="predicted"/>
<dbReference type="RefSeq" id="WP_088077360.1">
    <property type="nucleotide sequence ID" value="NZ_JAHQCR010000051.1"/>
</dbReference>
<dbReference type="GO" id="GO:0006508">
    <property type="term" value="P:proteolysis"/>
    <property type="evidence" value="ECO:0007669"/>
    <property type="project" value="UniProtKB-KW"/>
</dbReference>
<keyword evidence="2" id="KW-1185">Reference proteome</keyword>
<reference evidence="1 2" key="1">
    <citation type="submission" date="2021-06" db="EMBL/GenBank/DDBJ databases">
        <title>Bacillus sp. RD4P76, an endophyte from a halophyte.</title>
        <authorList>
            <person name="Sun J.-Q."/>
        </authorList>
    </citation>
    <scope>NUCLEOTIDE SEQUENCE [LARGE SCALE GENOMIC DNA]</scope>
    <source>
        <strain evidence="1 2">JCM 17098</strain>
    </source>
</reference>
<keyword evidence="1" id="KW-0378">Hydrolase</keyword>
<dbReference type="EMBL" id="JAHQCR010000051">
    <property type="protein sequence ID" value="MBU9722310.1"/>
    <property type="molecule type" value="Genomic_DNA"/>
</dbReference>
<dbReference type="NCBIfam" id="TIGR02841">
    <property type="entry name" value="spore_YyaC"/>
    <property type="match status" value="1"/>
</dbReference>
<gene>
    <name evidence="1" type="primary">yyaC</name>
    <name evidence="1" type="ORF">KS407_12775</name>
</gene>
<accession>A0ABS6JYZ9</accession>
<dbReference type="Proteomes" id="UP000790580">
    <property type="component" value="Unassembled WGS sequence"/>
</dbReference>
<dbReference type="InterPro" id="IPR023430">
    <property type="entry name" value="Pept_HybD-like_dom_sf"/>
</dbReference>
<name>A0ABS6JYZ9_9BACI</name>
<protein>
    <submittedName>
        <fullName evidence="1">Spore protease YyaC</fullName>
    </submittedName>
</protein>
<dbReference type="InterPro" id="IPR009665">
    <property type="entry name" value="YyaC"/>
</dbReference>